<comment type="similarity">
    <text evidence="1 6">Belongs to the universal ribosomal protein uL23 family.</text>
</comment>
<evidence type="ECO:0000256" key="3">
    <source>
        <dbReference type="ARBA" id="ARBA00022884"/>
    </source>
</evidence>
<protein>
    <recommendedName>
        <fullName evidence="6">Large ribosomal subunit protein uL23</fullName>
    </recommendedName>
</protein>
<keyword evidence="3 6" id="KW-0694">RNA-binding</keyword>
<dbReference type="NCBIfam" id="TIGR03636">
    <property type="entry name" value="uL23_arch"/>
    <property type="match status" value="1"/>
</dbReference>
<comment type="subunit">
    <text evidence="6">Part of the 50S ribosomal subunit. Contacts protein L29.</text>
</comment>
<dbReference type="NCBIfam" id="NF011118">
    <property type="entry name" value="PRK14548.1"/>
    <property type="match status" value="1"/>
</dbReference>
<dbReference type="Gene3D" id="3.30.70.330">
    <property type="match status" value="1"/>
</dbReference>
<dbReference type="InterPro" id="IPR013025">
    <property type="entry name" value="Ribosomal_uL23-like"/>
</dbReference>
<comment type="function">
    <text evidence="6">Binds to 23S rRNA. One of the proteins that surrounds the polypeptide exit tunnel on the outside of the ribosome.</text>
</comment>
<keyword evidence="4 6" id="KW-0689">Ribosomal protein</keyword>
<evidence type="ECO:0000256" key="1">
    <source>
        <dbReference type="ARBA" id="ARBA00006700"/>
    </source>
</evidence>
<sequence length="87" mass="9633">MTDPIDIIEHPTVTEKAMDKMDFENKLQFIVDIDAAKPEIRDAIEEQFDVSVTSVNTQVTMDGTKKAEVTLSASDDAEEVASRIGVF</sequence>
<evidence type="ECO:0000313" key="7">
    <source>
        <dbReference type="EMBL" id="AWB27904.1"/>
    </source>
</evidence>
<dbReference type="AlphaFoldDB" id="A0A2R4X290"/>
<keyword evidence="5 6" id="KW-0687">Ribonucleoprotein</keyword>
<reference evidence="7 8" key="1">
    <citation type="submission" date="2018-04" db="EMBL/GenBank/DDBJ databases">
        <title>Halococcoides cellulosivorans gen. nov., sp. nov., an extremely halophilic cellulose-utilizing haloarchaeon from hypersaline lakes.</title>
        <authorList>
            <person name="Sorokin D.Y."/>
            <person name="Toshchakov S.V."/>
            <person name="Samarov N.I."/>
            <person name="Korzhenkov A."/>
            <person name="Kublanov I.V."/>
        </authorList>
    </citation>
    <scope>NUCLEOTIDE SEQUENCE [LARGE SCALE GENOMIC DNA]</scope>
    <source>
        <strain evidence="7 8">HArcel1</strain>
    </source>
</reference>
<organism evidence="7 8">
    <name type="scientific">Halococcoides cellulosivorans</name>
    <dbReference type="NCBI Taxonomy" id="1679096"/>
    <lineage>
        <taxon>Archaea</taxon>
        <taxon>Methanobacteriati</taxon>
        <taxon>Methanobacteriota</taxon>
        <taxon>Stenosarchaea group</taxon>
        <taxon>Halobacteria</taxon>
        <taxon>Halobacteriales</taxon>
        <taxon>Haloarculaceae</taxon>
        <taxon>Halococcoides</taxon>
    </lineage>
</organism>
<dbReference type="RefSeq" id="WP_108382761.1">
    <property type="nucleotide sequence ID" value="NZ_CP028858.1"/>
</dbReference>
<evidence type="ECO:0000256" key="6">
    <source>
        <dbReference type="HAMAP-Rule" id="MF_01369"/>
    </source>
</evidence>
<dbReference type="HAMAP" id="MF_01369_A">
    <property type="entry name" value="Ribosomal_uL23_A"/>
    <property type="match status" value="1"/>
</dbReference>
<dbReference type="GeneID" id="36512714"/>
<evidence type="ECO:0000256" key="2">
    <source>
        <dbReference type="ARBA" id="ARBA00022730"/>
    </source>
</evidence>
<dbReference type="InterPro" id="IPR019985">
    <property type="entry name" value="Ribosomal_uL23"/>
</dbReference>
<dbReference type="PANTHER" id="PTHR11620">
    <property type="entry name" value="60S RIBOSOMAL PROTEIN L23A"/>
    <property type="match status" value="1"/>
</dbReference>
<keyword evidence="2 6" id="KW-0699">rRNA-binding</keyword>
<dbReference type="EMBL" id="CP028858">
    <property type="protein sequence ID" value="AWB27904.1"/>
    <property type="molecule type" value="Genomic_DNA"/>
</dbReference>
<evidence type="ECO:0000256" key="4">
    <source>
        <dbReference type="ARBA" id="ARBA00022980"/>
    </source>
</evidence>
<dbReference type="Proteomes" id="UP000244727">
    <property type="component" value="Chromosome"/>
</dbReference>
<dbReference type="GO" id="GO:1990904">
    <property type="term" value="C:ribonucleoprotein complex"/>
    <property type="evidence" value="ECO:0007669"/>
    <property type="project" value="UniProtKB-KW"/>
</dbReference>
<keyword evidence="8" id="KW-1185">Reference proteome</keyword>
<dbReference type="InterPro" id="IPR012678">
    <property type="entry name" value="Ribosomal_uL23/eL15/eS24_sf"/>
</dbReference>
<dbReference type="SUPFAM" id="SSF54189">
    <property type="entry name" value="Ribosomal proteins S24e, L23 and L15e"/>
    <property type="match status" value="1"/>
</dbReference>
<evidence type="ECO:0000313" key="8">
    <source>
        <dbReference type="Proteomes" id="UP000244727"/>
    </source>
</evidence>
<accession>A0A2R4X290</accession>
<dbReference type="GO" id="GO:0003735">
    <property type="term" value="F:structural constituent of ribosome"/>
    <property type="evidence" value="ECO:0007669"/>
    <property type="project" value="UniProtKB-UniRule"/>
</dbReference>
<dbReference type="KEGG" id="harc:HARCEL1_09365"/>
<dbReference type="GO" id="GO:0019843">
    <property type="term" value="F:rRNA binding"/>
    <property type="evidence" value="ECO:0007669"/>
    <property type="project" value="UniProtKB-UniRule"/>
</dbReference>
<dbReference type="GO" id="GO:0005840">
    <property type="term" value="C:ribosome"/>
    <property type="evidence" value="ECO:0007669"/>
    <property type="project" value="UniProtKB-UniRule"/>
</dbReference>
<evidence type="ECO:0000256" key="5">
    <source>
        <dbReference type="ARBA" id="ARBA00023274"/>
    </source>
</evidence>
<proteinExistence type="inferred from homology"/>
<dbReference type="Pfam" id="PF00276">
    <property type="entry name" value="Ribosomal_L23"/>
    <property type="match status" value="1"/>
</dbReference>
<dbReference type="GO" id="GO:0006412">
    <property type="term" value="P:translation"/>
    <property type="evidence" value="ECO:0007669"/>
    <property type="project" value="UniProtKB-UniRule"/>
</dbReference>
<dbReference type="InterPro" id="IPR012677">
    <property type="entry name" value="Nucleotide-bd_a/b_plait_sf"/>
</dbReference>
<dbReference type="FunFam" id="3.30.70.330:FF:000532">
    <property type="entry name" value="50S ribosomal protein L23"/>
    <property type="match status" value="1"/>
</dbReference>
<gene>
    <name evidence="6" type="primary">rpl23</name>
    <name evidence="7" type="ORF">HARCEL1_09365</name>
</gene>
<name>A0A2R4X290_9EURY</name>